<evidence type="ECO:0000313" key="2">
    <source>
        <dbReference type="EMBL" id="AWG44919.1"/>
    </source>
</evidence>
<gene>
    <name evidence="2" type="ORF">BEH_24795</name>
</gene>
<proteinExistence type="predicted"/>
<dbReference type="Gene3D" id="3.20.20.210">
    <property type="match status" value="1"/>
</dbReference>
<accession>A0A2S1M0Q8</accession>
<keyword evidence="3" id="KW-1185">Reference proteome</keyword>
<dbReference type="GO" id="GO:0032259">
    <property type="term" value="P:methylation"/>
    <property type="evidence" value="ECO:0007669"/>
    <property type="project" value="UniProtKB-KW"/>
</dbReference>
<organism evidence="2 3">
    <name type="scientific">Priestia filamentosa</name>
    <dbReference type="NCBI Taxonomy" id="1402861"/>
    <lineage>
        <taxon>Bacteria</taxon>
        <taxon>Bacillati</taxon>
        <taxon>Bacillota</taxon>
        <taxon>Bacilli</taxon>
        <taxon>Bacillales</taxon>
        <taxon>Bacillaceae</taxon>
        <taxon>Priestia</taxon>
    </lineage>
</organism>
<protein>
    <submittedName>
        <fullName evidence="2">5-methyltetrahydropteroyltriglutamate--homocysteine methyltransferase</fullName>
    </submittedName>
</protein>
<keyword evidence="2" id="KW-0489">Methyltransferase</keyword>
<dbReference type="CDD" id="cd03311">
    <property type="entry name" value="CIMS_C_terminal_like"/>
    <property type="match status" value="1"/>
</dbReference>
<dbReference type="Pfam" id="PF01717">
    <property type="entry name" value="Meth_synt_2"/>
    <property type="match status" value="2"/>
</dbReference>
<keyword evidence="2" id="KW-0808">Transferase</keyword>
<dbReference type="GO" id="GO:0009086">
    <property type="term" value="P:methionine biosynthetic process"/>
    <property type="evidence" value="ECO:0007669"/>
    <property type="project" value="InterPro"/>
</dbReference>
<feature type="domain" description="Cobalamin-independent methionine synthase MetE C-terminal/archaeal" evidence="1">
    <location>
        <begin position="14"/>
        <end position="88"/>
    </location>
</feature>
<dbReference type="InterPro" id="IPR002629">
    <property type="entry name" value="Met_Synth_C/arc"/>
</dbReference>
<name>A0A2L1FFR7_9BACI</name>
<dbReference type="Proteomes" id="UP000036202">
    <property type="component" value="Plasmid pbeh1"/>
</dbReference>
<dbReference type="GO" id="GO:0003871">
    <property type="term" value="F:5-methyltetrahydropteroyltriglutamate-homocysteine S-methyltransferase activity"/>
    <property type="evidence" value="ECO:0007669"/>
    <property type="project" value="InterPro"/>
</dbReference>
<dbReference type="OrthoDB" id="6430685at2"/>
<geneLocation type="plasmid" evidence="3">
    <name>pbeh1</name>
</geneLocation>
<dbReference type="AlphaFoldDB" id="A0A2L1FFR7"/>
<dbReference type="GO" id="GO:0008270">
    <property type="term" value="F:zinc ion binding"/>
    <property type="evidence" value="ECO:0007669"/>
    <property type="project" value="InterPro"/>
</dbReference>
<dbReference type="PANTHER" id="PTHR43844:SF1">
    <property type="entry name" value="METHIONINE SYNTHASE"/>
    <property type="match status" value="1"/>
</dbReference>
<dbReference type="RefSeq" id="WP_046218164.1">
    <property type="nucleotide sequence ID" value="NZ_CP015323.1"/>
</dbReference>
<feature type="domain" description="Cobalamin-independent methionine synthase MetE C-terminal/archaeal" evidence="1">
    <location>
        <begin position="164"/>
        <end position="347"/>
    </location>
</feature>
<reference evidence="2 3" key="1">
    <citation type="journal article" date="2015" name="PLoS ONE">
        <title>Genome Sequence of Bacillus endophyticus and Analysis of Its Companion Mechanism in the Ketogulonigenium vulgare-Bacillus Strain Consortium.</title>
        <authorList>
            <person name="Jia N."/>
            <person name="Du J."/>
            <person name="Ding M.Z."/>
            <person name="Gao F."/>
            <person name="Yuan Y.J."/>
        </authorList>
    </citation>
    <scope>NUCLEOTIDE SEQUENCE [LARGE SCALE GENOMIC DNA]</scope>
    <source>
        <strain evidence="2 3">Hbe603</strain>
        <plasmid evidence="3">pbeh1</plasmid>
    </source>
</reference>
<keyword evidence="2" id="KW-0614">Plasmid</keyword>
<dbReference type="EMBL" id="CP015323">
    <property type="protein sequence ID" value="AWG44919.1"/>
    <property type="molecule type" value="Genomic_DNA"/>
</dbReference>
<dbReference type="PANTHER" id="PTHR43844">
    <property type="entry name" value="METHIONINE SYNTHASE"/>
    <property type="match status" value="1"/>
</dbReference>
<dbReference type="KEGG" id="beo:BEH_24795"/>
<sequence length="375" mass="42982">MTKTLVKAPFKADHVGSFLRTEPIKKAREAYSNGEIDKESLKAIEDQEVEKLVQKQIEVGLQSITDGEFRRSYWHLDFLAGLEGVELFETEYVSKFKGVNPKNNAIKVVNKVDFHSHYMLEHFMFLKEAVEKYGDGSQVAKFSIPSPNMLFTRIQGDEFYNGNREQFYHDTVATYQKVIKAFYDAGCCYLQLDDTSWIDFVSEERIQVVEEKLGMNVQDIIAMRVRCLNDVVSEKPDDMIITMHICRGNFRSTYITSGGYNHISDAIFAQLKVDGLFLEYDDDRSGDLEPLKSFKRDDQTVVLGLITSKFPELEDADHIKAKIKEASQYIPLENLSLSPQCGFSSTEEGNILTEEEQWNKIRHVIEIADSVWGNN</sequence>
<evidence type="ECO:0000259" key="1">
    <source>
        <dbReference type="Pfam" id="PF01717"/>
    </source>
</evidence>
<dbReference type="SUPFAM" id="SSF51726">
    <property type="entry name" value="UROD/MetE-like"/>
    <property type="match status" value="1"/>
</dbReference>
<evidence type="ECO:0000313" key="3">
    <source>
        <dbReference type="Proteomes" id="UP000036202"/>
    </source>
</evidence>
<dbReference type="NCBIfam" id="NF005085">
    <property type="entry name" value="PRK06520.1"/>
    <property type="match status" value="1"/>
</dbReference>
<accession>A0A2L1FFR7</accession>
<dbReference type="InterPro" id="IPR038071">
    <property type="entry name" value="UROD/MetE-like_sf"/>
</dbReference>